<dbReference type="Pfam" id="PF04191">
    <property type="entry name" value="PEMT"/>
    <property type="match status" value="1"/>
</dbReference>
<organism evidence="6 7">
    <name type="scientific">Limobrevibacterium gyesilva</name>
    <dbReference type="NCBI Taxonomy" id="2991712"/>
    <lineage>
        <taxon>Bacteria</taxon>
        <taxon>Pseudomonadati</taxon>
        <taxon>Pseudomonadota</taxon>
        <taxon>Alphaproteobacteria</taxon>
        <taxon>Acetobacterales</taxon>
        <taxon>Acetobacteraceae</taxon>
        <taxon>Limobrevibacterium</taxon>
    </lineage>
</organism>
<dbReference type="InterPro" id="IPR007318">
    <property type="entry name" value="Phopholipid_MeTrfase"/>
</dbReference>
<protein>
    <submittedName>
        <fullName evidence="6">Isoprenylcysteine carboxylmethyltransferase family protein</fullName>
    </submittedName>
</protein>
<feature type="transmembrane region" description="Helical" evidence="5">
    <location>
        <begin position="160"/>
        <end position="193"/>
    </location>
</feature>
<evidence type="ECO:0000256" key="1">
    <source>
        <dbReference type="ARBA" id="ARBA00004127"/>
    </source>
</evidence>
<evidence type="ECO:0000256" key="4">
    <source>
        <dbReference type="ARBA" id="ARBA00023136"/>
    </source>
</evidence>
<comment type="caution">
    <text evidence="6">The sequence shown here is derived from an EMBL/GenBank/DDBJ whole genome shotgun (WGS) entry which is preliminary data.</text>
</comment>
<sequence length="225" mass="24764">MVTRLFVQTVLWLAVMAVLLFLPAGRVDWPGAWLFLAETGVLSIVVGLWLAMHDPALLAERLASPVQRAQKGWDKVFMAGVTALFCFWLVLMALDAARYRWSAVSPWVQGVGAALIFISIAVVSLVFQANSYAAPVVKIQAARGQTVISSGPYRYVRHPMYAGAILFFLGTPLLLGSWYGLALVPALIALIALRAVLEERMLSAELEGYAAYAARVRYRLIPLIW</sequence>
<comment type="subcellular location">
    <subcellularLocation>
        <location evidence="1">Endomembrane system</location>
        <topology evidence="1">Multi-pass membrane protein</topology>
    </subcellularLocation>
</comment>
<proteinExistence type="predicted"/>
<evidence type="ECO:0000313" key="6">
    <source>
        <dbReference type="EMBL" id="MCW3476911.1"/>
    </source>
</evidence>
<keyword evidence="4 5" id="KW-0472">Membrane</keyword>
<evidence type="ECO:0000256" key="5">
    <source>
        <dbReference type="SAM" id="Phobius"/>
    </source>
</evidence>
<evidence type="ECO:0000313" key="7">
    <source>
        <dbReference type="Proteomes" id="UP001165679"/>
    </source>
</evidence>
<feature type="transmembrane region" description="Helical" evidence="5">
    <location>
        <begin position="76"/>
        <end position="94"/>
    </location>
</feature>
<evidence type="ECO:0000256" key="2">
    <source>
        <dbReference type="ARBA" id="ARBA00022692"/>
    </source>
</evidence>
<dbReference type="GO" id="GO:0012505">
    <property type="term" value="C:endomembrane system"/>
    <property type="evidence" value="ECO:0007669"/>
    <property type="project" value="UniProtKB-SubCell"/>
</dbReference>
<dbReference type="InterPro" id="IPR052527">
    <property type="entry name" value="Metal_cation-efflux_comp"/>
</dbReference>
<dbReference type="PANTHER" id="PTHR43847">
    <property type="entry name" value="BLL3993 PROTEIN"/>
    <property type="match status" value="1"/>
</dbReference>
<keyword evidence="3 5" id="KW-1133">Transmembrane helix</keyword>
<accession>A0AA42CH66</accession>
<feature type="transmembrane region" description="Helical" evidence="5">
    <location>
        <begin position="6"/>
        <end position="25"/>
    </location>
</feature>
<name>A0AA42CH66_9PROT</name>
<reference evidence="6" key="2">
    <citation type="submission" date="2022-10" db="EMBL/GenBank/DDBJ databases">
        <authorList>
            <person name="Trinh H.N."/>
        </authorList>
    </citation>
    <scope>NUCLEOTIDE SEQUENCE</scope>
    <source>
        <strain evidence="6">RN2-1</strain>
    </source>
</reference>
<keyword evidence="2 5" id="KW-0812">Transmembrane</keyword>
<dbReference type="Gene3D" id="1.20.120.1630">
    <property type="match status" value="1"/>
</dbReference>
<dbReference type="PANTHER" id="PTHR43847:SF1">
    <property type="entry name" value="BLL3993 PROTEIN"/>
    <property type="match status" value="1"/>
</dbReference>
<feature type="transmembrane region" description="Helical" evidence="5">
    <location>
        <begin position="106"/>
        <end position="127"/>
    </location>
</feature>
<keyword evidence="7" id="KW-1185">Reference proteome</keyword>
<gene>
    <name evidence="6" type="ORF">OL599_20290</name>
</gene>
<dbReference type="Proteomes" id="UP001165679">
    <property type="component" value="Unassembled WGS sequence"/>
</dbReference>
<dbReference type="EMBL" id="JAPDNT010000026">
    <property type="protein sequence ID" value="MCW3476911.1"/>
    <property type="molecule type" value="Genomic_DNA"/>
</dbReference>
<reference evidence="6" key="1">
    <citation type="submission" date="2022-09" db="EMBL/GenBank/DDBJ databases">
        <title>Rhodovastum sp. nov. RN2-1 isolated from soil in Seongnam, South Korea.</title>
        <authorList>
            <person name="Le N.T."/>
        </authorList>
    </citation>
    <scope>NUCLEOTIDE SEQUENCE</scope>
    <source>
        <strain evidence="6">RN2-1</strain>
    </source>
</reference>
<dbReference type="AlphaFoldDB" id="A0AA42CH66"/>
<evidence type="ECO:0000256" key="3">
    <source>
        <dbReference type="ARBA" id="ARBA00022989"/>
    </source>
</evidence>
<dbReference type="RefSeq" id="WP_264715769.1">
    <property type="nucleotide sequence ID" value="NZ_JAPDNT010000026.1"/>
</dbReference>
<feature type="transmembrane region" description="Helical" evidence="5">
    <location>
        <begin position="32"/>
        <end position="52"/>
    </location>
</feature>